<gene>
    <name evidence="7" type="ORF">SAMN05444165_1956</name>
</gene>
<dbReference type="HAMAP" id="MF_01204">
    <property type="entry name" value="Oxidoreductase_RutE_HadB"/>
    <property type="match status" value="1"/>
</dbReference>
<dbReference type="CDD" id="cd02148">
    <property type="entry name" value="RutE-like"/>
    <property type="match status" value="1"/>
</dbReference>
<keyword evidence="1 5" id="KW-0285">Flavoprotein</keyword>
<evidence type="ECO:0000259" key="6">
    <source>
        <dbReference type="Pfam" id="PF00881"/>
    </source>
</evidence>
<keyword evidence="3 5" id="KW-0521">NADP</keyword>
<dbReference type="PANTHER" id="PTHR43543">
    <property type="entry name" value="MALONIC SEMIALDEHYDE REDUCTASE RUTE-RELATED"/>
    <property type="match status" value="1"/>
</dbReference>
<keyword evidence="8" id="KW-1185">Reference proteome</keyword>
<keyword evidence="4 5" id="KW-0560">Oxidoreductase</keyword>
<evidence type="ECO:0000313" key="7">
    <source>
        <dbReference type="EMBL" id="SIO28649.1"/>
    </source>
</evidence>
<dbReference type="AlphaFoldDB" id="A0A1N6I9K2"/>
<dbReference type="InterPro" id="IPR000415">
    <property type="entry name" value="Nitroreductase-like"/>
</dbReference>
<dbReference type="InterPro" id="IPR029479">
    <property type="entry name" value="Nitroreductase"/>
</dbReference>
<comment type="similarity">
    <text evidence="5">Belongs to the nitroreductase family. HadB/RutE subfamily.</text>
</comment>
<protein>
    <recommendedName>
        <fullName evidence="5">Putative NADH dehydrogenase/NAD(P)H nitroreductase SAMN05444165_1956</fullName>
        <ecNumber evidence="5">1.-.-.-</ecNumber>
    </recommendedName>
</protein>
<evidence type="ECO:0000256" key="1">
    <source>
        <dbReference type="ARBA" id="ARBA00022630"/>
    </source>
</evidence>
<evidence type="ECO:0000256" key="2">
    <source>
        <dbReference type="ARBA" id="ARBA00022643"/>
    </source>
</evidence>
<keyword evidence="2 5" id="KW-0288">FMN</keyword>
<dbReference type="InterPro" id="IPR023936">
    <property type="entry name" value="RutE-like"/>
</dbReference>
<reference evidence="7 8" key="1">
    <citation type="submission" date="2016-11" db="EMBL/GenBank/DDBJ databases">
        <authorList>
            <person name="Jaros S."/>
            <person name="Januszkiewicz K."/>
            <person name="Wedrychowicz H."/>
        </authorList>
    </citation>
    <scope>NUCLEOTIDE SEQUENCE [LARGE SCALE GENOMIC DNA]</scope>
    <source>
        <strain evidence="7 8">GAS95</strain>
    </source>
</reference>
<dbReference type="Pfam" id="PF00881">
    <property type="entry name" value="Nitroreductase"/>
    <property type="match status" value="1"/>
</dbReference>
<name>A0A1N6I9K2_9BURK</name>
<dbReference type="EMBL" id="FSRU01000001">
    <property type="protein sequence ID" value="SIO28649.1"/>
    <property type="molecule type" value="Genomic_DNA"/>
</dbReference>
<dbReference type="RefSeq" id="WP_074295465.1">
    <property type="nucleotide sequence ID" value="NZ_FSRU01000001.1"/>
</dbReference>
<sequence length="211" mass="23414">MRNAIEDVGLDILFREARTYSAWLNEPVSDEILRQVYDLMRWAPTSANCNPTRIVFLRTKAAKERLLPALAPGNVDKTMSAPVTAIIACDLKFYEKMPLLFPHNPGMRDLFANAPELVDATAKRNSSLQGAYMILAARALGLDCGPMSGFDNAKVDEEFFGAGKSEPNSTQEFFPEGHIKSNFLCNLGYGDKSKLFARGPRLEFDQACTLL</sequence>
<feature type="domain" description="Nitroreductase" evidence="6">
    <location>
        <begin position="18"/>
        <end position="159"/>
    </location>
</feature>
<dbReference type="OrthoDB" id="9784375at2"/>
<dbReference type="EC" id="1.-.-.-" evidence="5"/>
<keyword evidence="5" id="KW-0520">NAD</keyword>
<dbReference type="PANTHER" id="PTHR43543:SF1">
    <property type="entry name" value="MALONIC SEMIALDEHYDE REDUCTASE RUTE-RELATED"/>
    <property type="match status" value="1"/>
</dbReference>
<dbReference type="Gene3D" id="3.40.109.10">
    <property type="entry name" value="NADH Oxidase"/>
    <property type="match status" value="1"/>
</dbReference>
<dbReference type="Proteomes" id="UP000185151">
    <property type="component" value="Unassembled WGS sequence"/>
</dbReference>
<evidence type="ECO:0000313" key="8">
    <source>
        <dbReference type="Proteomes" id="UP000185151"/>
    </source>
</evidence>
<organism evidence="7 8">
    <name type="scientific">Paraburkholderia phenazinium</name>
    <dbReference type="NCBI Taxonomy" id="60549"/>
    <lineage>
        <taxon>Bacteria</taxon>
        <taxon>Pseudomonadati</taxon>
        <taxon>Pseudomonadota</taxon>
        <taxon>Betaproteobacteria</taxon>
        <taxon>Burkholderiales</taxon>
        <taxon>Burkholderiaceae</taxon>
        <taxon>Paraburkholderia</taxon>
    </lineage>
</organism>
<proteinExistence type="inferred from homology"/>
<dbReference type="SUPFAM" id="SSF55469">
    <property type="entry name" value="FMN-dependent nitroreductase-like"/>
    <property type="match status" value="1"/>
</dbReference>
<evidence type="ECO:0000256" key="4">
    <source>
        <dbReference type="ARBA" id="ARBA00023002"/>
    </source>
</evidence>
<accession>A0A1N6I9K2</accession>
<dbReference type="GO" id="GO:0016491">
    <property type="term" value="F:oxidoreductase activity"/>
    <property type="evidence" value="ECO:0007669"/>
    <property type="project" value="UniProtKB-UniRule"/>
</dbReference>
<dbReference type="InterPro" id="IPR050461">
    <property type="entry name" value="Nitroreductase_HadB/RutE"/>
</dbReference>
<comment type="cofactor">
    <cofactor evidence="5">
        <name>FMN</name>
        <dbReference type="ChEBI" id="CHEBI:58210"/>
    </cofactor>
</comment>
<evidence type="ECO:0000256" key="3">
    <source>
        <dbReference type="ARBA" id="ARBA00022857"/>
    </source>
</evidence>
<evidence type="ECO:0000256" key="5">
    <source>
        <dbReference type="HAMAP-Rule" id="MF_01204"/>
    </source>
</evidence>
<dbReference type="NCBIfam" id="NF003768">
    <property type="entry name" value="PRK05365.1"/>
    <property type="match status" value="1"/>
</dbReference>